<keyword evidence="1" id="KW-0472">Membrane</keyword>
<feature type="transmembrane region" description="Helical" evidence="1">
    <location>
        <begin position="109"/>
        <end position="135"/>
    </location>
</feature>
<feature type="transmembrane region" description="Helical" evidence="1">
    <location>
        <begin position="60"/>
        <end position="78"/>
    </location>
</feature>
<protein>
    <recommendedName>
        <fullName evidence="4">Iron hydrogenase</fullName>
    </recommendedName>
</protein>
<dbReference type="AlphaFoldDB" id="A0A1F6G097"/>
<keyword evidence="1" id="KW-0812">Transmembrane</keyword>
<accession>A0A1F6G097</accession>
<feature type="transmembrane region" description="Helical" evidence="1">
    <location>
        <begin position="84"/>
        <end position="102"/>
    </location>
</feature>
<comment type="caution">
    <text evidence="2">The sequence shown here is derived from an EMBL/GenBank/DDBJ whole genome shotgun (WGS) entry which is preliminary data.</text>
</comment>
<reference evidence="2 3" key="1">
    <citation type="journal article" date="2016" name="Nat. Commun.">
        <title>Thousands of microbial genomes shed light on interconnected biogeochemical processes in an aquifer system.</title>
        <authorList>
            <person name="Anantharaman K."/>
            <person name="Brown C.T."/>
            <person name="Hug L.A."/>
            <person name="Sharon I."/>
            <person name="Castelle C.J."/>
            <person name="Probst A.J."/>
            <person name="Thomas B.C."/>
            <person name="Singh A."/>
            <person name="Wilkins M.J."/>
            <person name="Karaoz U."/>
            <person name="Brodie E.L."/>
            <person name="Williams K.H."/>
            <person name="Hubbard S.S."/>
            <person name="Banfield J.F."/>
        </authorList>
    </citation>
    <scope>NUCLEOTIDE SEQUENCE [LARGE SCALE GENOMIC DNA]</scope>
</reference>
<keyword evidence="1" id="KW-1133">Transmembrane helix</keyword>
<dbReference type="Proteomes" id="UP000177320">
    <property type="component" value="Unassembled WGS sequence"/>
</dbReference>
<evidence type="ECO:0000313" key="2">
    <source>
        <dbReference type="EMBL" id="OGG91523.1"/>
    </source>
</evidence>
<feature type="transmembrane region" description="Helical" evidence="1">
    <location>
        <begin position="12"/>
        <end position="32"/>
    </location>
</feature>
<dbReference type="EMBL" id="MFNA01000043">
    <property type="protein sequence ID" value="OGG91523.1"/>
    <property type="molecule type" value="Genomic_DNA"/>
</dbReference>
<evidence type="ECO:0000313" key="3">
    <source>
        <dbReference type="Proteomes" id="UP000177320"/>
    </source>
</evidence>
<name>A0A1F6G097_9BACT</name>
<gene>
    <name evidence="2" type="ORF">A3H03_02175</name>
</gene>
<evidence type="ECO:0000256" key="1">
    <source>
        <dbReference type="SAM" id="Phobius"/>
    </source>
</evidence>
<feature type="transmembrane region" description="Helical" evidence="1">
    <location>
        <begin position="147"/>
        <end position="166"/>
    </location>
</feature>
<organism evidence="2 3">
    <name type="scientific">Candidatus Kuenenbacteria bacterium RIFCSPLOWO2_12_FULL_42_13</name>
    <dbReference type="NCBI Taxonomy" id="1798565"/>
    <lineage>
        <taxon>Bacteria</taxon>
        <taxon>Candidatus Kueneniibacteriota</taxon>
    </lineage>
</organism>
<evidence type="ECO:0008006" key="4">
    <source>
        <dbReference type="Google" id="ProtNLM"/>
    </source>
</evidence>
<proteinExistence type="predicted"/>
<feature type="transmembrane region" description="Helical" evidence="1">
    <location>
        <begin position="38"/>
        <end position="55"/>
    </location>
</feature>
<sequence length="176" mass="18960">MPTTITALTKINIIYGLKFLILLTLATFAPLLGIHSQWLTGPIVNVALILAVYLIGVRPAILIGILPSTIALSAGLLPAPLAPMIPFIILGNILMILTVDWFKNENAYWSGIIFGAAGKFCLLFFTSNLVIHLLIQPALAPAVSQMMSWPQFVTAILGGIIARAVLKIGKINYVKN</sequence>